<evidence type="ECO:0000259" key="6">
    <source>
        <dbReference type="PROSITE" id="PS50110"/>
    </source>
</evidence>
<dbReference type="InterPro" id="IPR003594">
    <property type="entry name" value="HATPase_dom"/>
</dbReference>
<protein>
    <recommendedName>
        <fullName evidence="2">histidine kinase</fullName>
        <ecNumber evidence="2">2.7.13.3</ecNumber>
    </recommendedName>
</protein>
<dbReference type="PANTHER" id="PTHR43065">
    <property type="entry name" value="SENSOR HISTIDINE KINASE"/>
    <property type="match status" value="1"/>
</dbReference>
<dbReference type="EC" id="2.7.13.3" evidence="2"/>
<dbReference type="Gene3D" id="3.40.50.2300">
    <property type="match status" value="3"/>
</dbReference>
<dbReference type="Pfam" id="PF02518">
    <property type="entry name" value="HATPase_c"/>
    <property type="match status" value="1"/>
</dbReference>
<organism evidence="7 8">
    <name type="scientific">Noviherbaspirillum pedocola</name>
    <dbReference type="NCBI Taxonomy" id="2801341"/>
    <lineage>
        <taxon>Bacteria</taxon>
        <taxon>Pseudomonadati</taxon>
        <taxon>Pseudomonadota</taxon>
        <taxon>Betaproteobacteria</taxon>
        <taxon>Burkholderiales</taxon>
        <taxon>Oxalobacteraceae</taxon>
        <taxon>Noviherbaspirillum</taxon>
    </lineage>
</organism>
<feature type="domain" description="Response regulatory" evidence="6">
    <location>
        <begin position="420"/>
        <end position="536"/>
    </location>
</feature>
<dbReference type="SUPFAM" id="SSF52172">
    <property type="entry name" value="CheY-like"/>
    <property type="match status" value="3"/>
</dbReference>
<proteinExistence type="predicted"/>
<evidence type="ECO:0000256" key="2">
    <source>
        <dbReference type="ARBA" id="ARBA00012438"/>
    </source>
</evidence>
<sequence length="669" mass="72848">MIEMRLRPRVLVIDDQEISAGLACDMLSAEPDISIEALYESSLSLEKVRDFSPSVILVDVCMPGVDGFAVIARLRKSAEGAAIPIILLSSEDAPERKAQGFAAGANDYLVKWPARAELVARVRYHSDAHYARVERDAAYASLQSSQAQLLQRTRQLELSQAALHQAQKLEAIGQLTGGVAHDFNNVLQIISGNLHLLREGAVDSAGARRIDAAMSAVQRGASLASQLLAFARQQPLQPLVVKLDGMIRNMHQMVHRTLGDDIEVSTVVDDDLWNSLVDPSQFETVILNLVINARDAMDGHGRLTLQATNVVLDNAYVDAHPEVKPGEYVRIAVSDTGCGMTPELIDRVFEPFFTTKRPGRGTGLGLSMAYGFVQQSGGHIDIESRVDAGTTVTVYLPRCTGEVEPMPDMHAGRVLGGEESILVVEDDHALRDTVVAMLTGLGYRVAQAHDALSALRLLEGGRRYDLLFSDVVMPGPMHATELAERAKALLPDIEVLYTSGYAEHAITHGGRLDPGVSLLSKPYRHEQLARKLRQLLDARAERLAERSADGKTPRVLMVEDNADLLDLTMMMLAELGHEGVGVGSAEEALAMLERERFGMLMTDITLPKMSGIELARRVRTRHPAMPIVVASGYGRSNELDGLDVAYLKKPFQLAELEGVVAAGFRNVSA</sequence>
<dbReference type="EMBL" id="JAEPBG010000001">
    <property type="protein sequence ID" value="MBK4733755.1"/>
    <property type="molecule type" value="Genomic_DNA"/>
</dbReference>
<dbReference type="PANTHER" id="PTHR43065:SF49">
    <property type="entry name" value="HISTIDINE KINASE"/>
    <property type="match status" value="1"/>
</dbReference>
<dbReference type="Gene3D" id="1.10.287.130">
    <property type="match status" value="1"/>
</dbReference>
<dbReference type="RefSeq" id="WP_200590482.1">
    <property type="nucleotide sequence ID" value="NZ_JAEPBG010000001.1"/>
</dbReference>
<reference evidence="7" key="1">
    <citation type="submission" date="2021-01" db="EMBL/GenBank/DDBJ databases">
        <title>Genome sequence of strain Noviherbaspirillum sp. DKR-6.</title>
        <authorList>
            <person name="Chaudhary D.K."/>
        </authorList>
    </citation>
    <scope>NUCLEOTIDE SEQUENCE</scope>
    <source>
        <strain evidence="7">DKR-6</strain>
    </source>
</reference>
<comment type="catalytic activity">
    <reaction evidence="1">
        <text>ATP + protein L-histidine = ADP + protein N-phospho-L-histidine.</text>
        <dbReference type="EC" id="2.7.13.3"/>
    </reaction>
</comment>
<dbReference type="SMART" id="SM00387">
    <property type="entry name" value="HATPase_c"/>
    <property type="match status" value="1"/>
</dbReference>
<evidence type="ECO:0000256" key="4">
    <source>
        <dbReference type="PROSITE-ProRule" id="PRU00169"/>
    </source>
</evidence>
<name>A0A934SNL7_9BURK</name>
<dbReference type="InterPro" id="IPR036890">
    <property type="entry name" value="HATPase_C_sf"/>
</dbReference>
<dbReference type="InterPro" id="IPR011006">
    <property type="entry name" value="CheY-like_superfamily"/>
</dbReference>
<dbReference type="InterPro" id="IPR004358">
    <property type="entry name" value="Sig_transdc_His_kin-like_C"/>
</dbReference>
<dbReference type="PRINTS" id="PR00344">
    <property type="entry name" value="BCTRLSENSOR"/>
</dbReference>
<feature type="domain" description="Response regulatory" evidence="6">
    <location>
        <begin position="9"/>
        <end position="126"/>
    </location>
</feature>
<dbReference type="InterPro" id="IPR036097">
    <property type="entry name" value="HisK_dim/P_sf"/>
</dbReference>
<accession>A0A934SNL7</accession>
<evidence type="ECO:0000259" key="5">
    <source>
        <dbReference type="PROSITE" id="PS50109"/>
    </source>
</evidence>
<dbReference type="SUPFAM" id="SSF55874">
    <property type="entry name" value="ATPase domain of HSP90 chaperone/DNA topoisomerase II/histidine kinase"/>
    <property type="match status" value="1"/>
</dbReference>
<feature type="domain" description="Response regulatory" evidence="6">
    <location>
        <begin position="554"/>
        <end position="664"/>
    </location>
</feature>
<feature type="modified residue" description="4-aspartylphosphate" evidence="4">
    <location>
        <position position="59"/>
    </location>
</feature>
<feature type="modified residue" description="4-aspartylphosphate" evidence="4">
    <location>
        <position position="470"/>
    </location>
</feature>
<dbReference type="InterPro" id="IPR001789">
    <property type="entry name" value="Sig_transdc_resp-reg_receiver"/>
</dbReference>
<dbReference type="Gene3D" id="3.30.565.10">
    <property type="entry name" value="Histidine kinase-like ATPase, C-terminal domain"/>
    <property type="match status" value="1"/>
</dbReference>
<evidence type="ECO:0000313" key="8">
    <source>
        <dbReference type="Proteomes" id="UP000622890"/>
    </source>
</evidence>
<dbReference type="Pfam" id="PF00072">
    <property type="entry name" value="Response_reg"/>
    <property type="match status" value="3"/>
</dbReference>
<dbReference type="AlphaFoldDB" id="A0A934SNL7"/>
<dbReference type="InterPro" id="IPR005467">
    <property type="entry name" value="His_kinase_dom"/>
</dbReference>
<evidence type="ECO:0000256" key="1">
    <source>
        <dbReference type="ARBA" id="ARBA00000085"/>
    </source>
</evidence>
<keyword evidence="8" id="KW-1185">Reference proteome</keyword>
<evidence type="ECO:0000313" key="7">
    <source>
        <dbReference type="EMBL" id="MBK4733755.1"/>
    </source>
</evidence>
<dbReference type="InterPro" id="IPR003661">
    <property type="entry name" value="HisK_dim/P_dom"/>
</dbReference>
<dbReference type="PROSITE" id="PS50110">
    <property type="entry name" value="RESPONSE_REGULATORY"/>
    <property type="match status" value="3"/>
</dbReference>
<dbReference type="SMART" id="SM00388">
    <property type="entry name" value="HisKA"/>
    <property type="match status" value="1"/>
</dbReference>
<dbReference type="Proteomes" id="UP000622890">
    <property type="component" value="Unassembled WGS sequence"/>
</dbReference>
<dbReference type="SMART" id="SM00448">
    <property type="entry name" value="REC"/>
    <property type="match status" value="3"/>
</dbReference>
<gene>
    <name evidence="7" type="ORF">JJB74_03925</name>
</gene>
<dbReference type="CDD" id="cd00082">
    <property type="entry name" value="HisKA"/>
    <property type="match status" value="1"/>
</dbReference>
<keyword evidence="3 4" id="KW-0597">Phosphoprotein</keyword>
<comment type="caution">
    <text evidence="7">The sequence shown here is derived from an EMBL/GenBank/DDBJ whole genome shotgun (WGS) entry which is preliminary data.</text>
</comment>
<dbReference type="PROSITE" id="PS50109">
    <property type="entry name" value="HIS_KIN"/>
    <property type="match status" value="1"/>
</dbReference>
<feature type="modified residue" description="4-aspartylphosphate" evidence="4">
    <location>
        <position position="603"/>
    </location>
</feature>
<evidence type="ECO:0000256" key="3">
    <source>
        <dbReference type="ARBA" id="ARBA00022553"/>
    </source>
</evidence>
<feature type="domain" description="Histidine kinase" evidence="5">
    <location>
        <begin position="178"/>
        <end position="400"/>
    </location>
</feature>
<dbReference type="SUPFAM" id="SSF47384">
    <property type="entry name" value="Homodimeric domain of signal transducing histidine kinase"/>
    <property type="match status" value="1"/>
</dbReference>
<dbReference type="GO" id="GO:0000155">
    <property type="term" value="F:phosphorelay sensor kinase activity"/>
    <property type="evidence" value="ECO:0007669"/>
    <property type="project" value="InterPro"/>
</dbReference>